<accession>R7WA98</accession>
<sequence>MKQQHRWTKRKLILSFAHKYRLGLWKPPAEARKGLKIARTCNHTCVVLPGFEDCNNTHNAAQACNPSSSVYDQKMKSQPHALEQIERVSKCMRKGYKSQIHTCRTVWASIADQVDASKS</sequence>
<protein>
    <submittedName>
        <fullName evidence="1">Uncharacterized protein</fullName>
    </submittedName>
</protein>
<reference evidence="1" key="1">
    <citation type="submission" date="2015-06" db="UniProtKB">
        <authorList>
            <consortium name="EnsemblPlants"/>
        </authorList>
    </citation>
    <scope>IDENTIFICATION</scope>
</reference>
<name>R7WA98_AEGTA</name>
<evidence type="ECO:0000313" key="1">
    <source>
        <dbReference type="EnsemblPlants" id="EMT18528"/>
    </source>
</evidence>
<proteinExistence type="predicted"/>
<organism evidence="1">
    <name type="scientific">Aegilops tauschii</name>
    <name type="common">Tausch's goatgrass</name>
    <name type="synonym">Aegilops squarrosa</name>
    <dbReference type="NCBI Taxonomy" id="37682"/>
    <lineage>
        <taxon>Eukaryota</taxon>
        <taxon>Viridiplantae</taxon>
        <taxon>Streptophyta</taxon>
        <taxon>Embryophyta</taxon>
        <taxon>Tracheophyta</taxon>
        <taxon>Spermatophyta</taxon>
        <taxon>Magnoliopsida</taxon>
        <taxon>Liliopsida</taxon>
        <taxon>Poales</taxon>
        <taxon>Poaceae</taxon>
        <taxon>BOP clade</taxon>
        <taxon>Pooideae</taxon>
        <taxon>Triticodae</taxon>
        <taxon>Triticeae</taxon>
        <taxon>Triticinae</taxon>
        <taxon>Aegilops</taxon>
    </lineage>
</organism>
<dbReference type="EnsemblPlants" id="EMT18528">
    <property type="protein sequence ID" value="EMT18528"/>
    <property type="gene ID" value="F775_05147"/>
</dbReference>
<dbReference type="AlphaFoldDB" id="R7WA98"/>